<feature type="short sequence motif" description="DGA/G" evidence="4">
    <location>
        <begin position="203"/>
        <end position="205"/>
    </location>
</feature>
<protein>
    <submittedName>
        <fullName evidence="7">Patatin</fullName>
    </submittedName>
</protein>
<feature type="active site" description="Nucleophile" evidence="4">
    <location>
        <position position="59"/>
    </location>
</feature>
<dbReference type="InterPro" id="IPR043864">
    <property type="entry name" value="Omp85-like_dom"/>
</dbReference>
<dbReference type="GO" id="GO:0016787">
    <property type="term" value="F:hydrolase activity"/>
    <property type="evidence" value="ECO:0007669"/>
    <property type="project" value="UniProtKB-UniRule"/>
</dbReference>
<dbReference type="Gene3D" id="3.10.20.310">
    <property type="entry name" value="membrane protein fhac"/>
    <property type="match status" value="1"/>
</dbReference>
<evidence type="ECO:0000256" key="4">
    <source>
        <dbReference type="PROSITE-ProRule" id="PRU01161"/>
    </source>
</evidence>
<reference evidence="7 8" key="1">
    <citation type="submission" date="2015-03" db="EMBL/GenBank/DDBJ databases">
        <title>Genome sequence of Tenacibaculum sp. S2-2, isolated from intestinal microbiota of sea cucumber, Apostichopus japonicas.</title>
        <authorList>
            <person name="Shao Z."/>
            <person name="Wang L."/>
            <person name="Li X."/>
        </authorList>
    </citation>
    <scope>NUCLEOTIDE SEQUENCE [LARGE SCALE GENOMIC DNA]</scope>
    <source>
        <strain evidence="7 8">S2-2</strain>
    </source>
</reference>
<dbReference type="Pfam" id="PF01734">
    <property type="entry name" value="Patatin"/>
    <property type="match status" value="1"/>
</dbReference>
<dbReference type="Gene3D" id="3.40.1090.10">
    <property type="entry name" value="Cytosolic phospholipase A2 catalytic domain"/>
    <property type="match status" value="2"/>
</dbReference>
<dbReference type="SUPFAM" id="SSF52151">
    <property type="entry name" value="FabD/lysophospholipase-like"/>
    <property type="match status" value="1"/>
</dbReference>
<keyword evidence="1 4" id="KW-0378">Hydrolase</keyword>
<sequence length="733" mass="83515">MKKLLLFLILFPLLLFAQRQQPKVGLVLSGGGAKGFAHIGVLEAIEKAGVQIDYVGGTSMGSIVGGLYAAGYSPKQIQQVIDKEDFMQLLQDKVPRREKPFFKKNFGEKYAFSLPIKKGEIGLPLGLSKGQNALNLLTELLAPVDEINDFSKLPIPFYCIATNIENGKQALLEKGSLPLAIRASAAFPSLLNPVEIDGELLVDGGIVNNFPADVMKEKGMDIIIGVDVQGQLLKREELESVASILLQIVNFQIYDKSAERVKLLNVYIKPDVIDYSVVSFDKKKEILNEGYKVARKYQSVFDSIGKLQIKKPRPKLLLKEEKFLIDRIIINGNKNYTDNYILGKLQLKKGDSVSYKNISKKINTLTATNNFARIDYHLDKSFSGKRLSILVKEDDVQTYLRMGVHYDLLYKSAILVNYNHKKLLFQNDELSFDVGIGDRIRYDLEYLVDNGLAPSYGFSSRYNSFKSTFPFNETVNNINIKYEDFTNAIYIQTTLDRKFAVGIGLENKWIKASSRTILTNNGEDTLFDDSNYLNSFAFLKLDTFDKEMNPTKGFYADIGFKWFMWSDRNDILNKLAVNSEEFHQFSQLQGSISFATTFWDKLTFQYISEAGYTLGRKASQVFDFRLGGYNQNYINNFKPMYGYDTAELTNQSFLRSEFNFRYKVFNKQYASFIANYARVEEDIFAGGSLFKNTKSGYAVGYGVETFLGPIELKYSWSPDHKEQYWLFNLGFWF</sequence>
<evidence type="ECO:0000259" key="6">
    <source>
        <dbReference type="PROSITE" id="PS51635"/>
    </source>
</evidence>
<evidence type="ECO:0000313" key="8">
    <source>
        <dbReference type="Proteomes" id="UP000194221"/>
    </source>
</evidence>
<feature type="signal peptide" evidence="5">
    <location>
        <begin position="1"/>
        <end position="17"/>
    </location>
</feature>
<keyword evidence="5" id="KW-0732">Signal</keyword>
<dbReference type="OrthoDB" id="9770965at2"/>
<feature type="domain" description="PNPLA" evidence="6">
    <location>
        <begin position="26"/>
        <end position="216"/>
    </location>
</feature>
<name>A0A1Y2PB87_9FLAO</name>
<dbReference type="CDD" id="cd07205">
    <property type="entry name" value="Pat_PNPLA6_PNPLA7_NTE1_like"/>
    <property type="match status" value="1"/>
</dbReference>
<evidence type="ECO:0000313" key="7">
    <source>
        <dbReference type="EMBL" id="OSY87057.1"/>
    </source>
</evidence>
<feature type="active site" description="Proton acceptor" evidence="4">
    <location>
        <position position="203"/>
    </location>
</feature>
<evidence type="ECO:0000256" key="3">
    <source>
        <dbReference type="ARBA" id="ARBA00023098"/>
    </source>
</evidence>
<feature type="chain" id="PRO_5013254586" evidence="5">
    <location>
        <begin position="18"/>
        <end position="733"/>
    </location>
</feature>
<gene>
    <name evidence="7" type="ORF">WH52_13430</name>
</gene>
<dbReference type="RefSeq" id="WP_086031484.1">
    <property type="nucleotide sequence ID" value="NZ_LAPZ01000015.1"/>
</dbReference>
<dbReference type="Proteomes" id="UP000194221">
    <property type="component" value="Unassembled WGS sequence"/>
</dbReference>
<evidence type="ECO:0000256" key="5">
    <source>
        <dbReference type="SAM" id="SignalP"/>
    </source>
</evidence>
<dbReference type="InterPro" id="IPR002641">
    <property type="entry name" value="PNPLA_dom"/>
</dbReference>
<dbReference type="PROSITE" id="PS51635">
    <property type="entry name" value="PNPLA"/>
    <property type="match status" value="1"/>
</dbReference>
<feature type="short sequence motif" description="GXGXXG" evidence="4">
    <location>
        <begin position="30"/>
        <end position="35"/>
    </location>
</feature>
<dbReference type="Pfam" id="PF19143">
    <property type="entry name" value="Omp85_2"/>
    <property type="match status" value="1"/>
</dbReference>
<evidence type="ECO:0000256" key="1">
    <source>
        <dbReference type="ARBA" id="ARBA00022801"/>
    </source>
</evidence>
<evidence type="ECO:0000256" key="2">
    <source>
        <dbReference type="ARBA" id="ARBA00022963"/>
    </source>
</evidence>
<proteinExistence type="predicted"/>
<dbReference type="GO" id="GO:0016042">
    <property type="term" value="P:lipid catabolic process"/>
    <property type="evidence" value="ECO:0007669"/>
    <property type="project" value="UniProtKB-UniRule"/>
</dbReference>
<dbReference type="InParanoid" id="A0A1Y2PB87"/>
<dbReference type="AlphaFoldDB" id="A0A1Y2PB87"/>
<dbReference type="EMBL" id="LAPZ01000015">
    <property type="protein sequence ID" value="OSY87057.1"/>
    <property type="molecule type" value="Genomic_DNA"/>
</dbReference>
<dbReference type="STRING" id="1635173.WH52_13430"/>
<organism evidence="7 8">
    <name type="scientific">Tenacibaculum holothuriorum</name>
    <dbReference type="NCBI Taxonomy" id="1635173"/>
    <lineage>
        <taxon>Bacteria</taxon>
        <taxon>Pseudomonadati</taxon>
        <taxon>Bacteroidota</taxon>
        <taxon>Flavobacteriia</taxon>
        <taxon>Flavobacteriales</taxon>
        <taxon>Flavobacteriaceae</taxon>
        <taxon>Tenacibaculum</taxon>
    </lineage>
</organism>
<keyword evidence="8" id="KW-1185">Reference proteome</keyword>
<dbReference type="InterPro" id="IPR050301">
    <property type="entry name" value="NTE"/>
</dbReference>
<feature type="short sequence motif" description="GXSXG" evidence="4">
    <location>
        <begin position="57"/>
        <end position="61"/>
    </location>
</feature>
<dbReference type="PANTHER" id="PTHR14226">
    <property type="entry name" value="NEUROPATHY TARGET ESTERASE/SWISS CHEESE D.MELANOGASTER"/>
    <property type="match status" value="1"/>
</dbReference>
<dbReference type="PANTHER" id="PTHR14226:SF29">
    <property type="entry name" value="NEUROPATHY TARGET ESTERASE SWS"/>
    <property type="match status" value="1"/>
</dbReference>
<comment type="caution">
    <text evidence="7">The sequence shown here is derived from an EMBL/GenBank/DDBJ whole genome shotgun (WGS) entry which is preliminary data.</text>
</comment>
<accession>A0A1Y2PB87</accession>
<keyword evidence="3 4" id="KW-0443">Lipid metabolism</keyword>
<dbReference type="InterPro" id="IPR016035">
    <property type="entry name" value="Acyl_Trfase/lysoPLipase"/>
</dbReference>
<keyword evidence="2 4" id="KW-0442">Lipid degradation</keyword>